<evidence type="ECO:0000313" key="2">
    <source>
        <dbReference type="Proteomes" id="UP001165121"/>
    </source>
</evidence>
<organism evidence="1 2">
    <name type="scientific">Phytophthora fragariaefolia</name>
    <dbReference type="NCBI Taxonomy" id="1490495"/>
    <lineage>
        <taxon>Eukaryota</taxon>
        <taxon>Sar</taxon>
        <taxon>Stramenopiles</taxon>
        <taxon>Oomycota</taxon>
        <taxon>Peronosporomycetes</taxon>
        <taxon>Peronosporales</taxon>
        <taxon>Peronosporaceae</taxon>
        <taxon>Phytophthora</taxon>
    </lineage>
</organism>
<keyword evidence="2" id="KW-1185">Reference proteome</keyword>
<evidence type="ECO:0000313" key="1">
    <source>
        <dbReference type="EMBL" id="GMF61684.1"/>
    </source>
</evidence>
<dbReference type="Proteomes" id="UP001165121">
    <property type="component" value="Unassembled WGS sequence"/>
</dbReference>
<dbReference type="AlphaFoldDB" id="A0A9W6YE87"/>
<accession>A0A9W6YE87</accession>
<protein>
    <submittedName>
        <fullName evidence="1">Unnamed protein product</fullName>
    </submittedName>
</protein>
<dbReference type="EMBL" id="BSXT01006009">
    <property type="protein sequence ID" value="GMF61684.1"/>
    <property type="molecule type" value="Genomic_DNA"/>
</dbReference>
<name>A0A9W6YE87_9STRA</name>
<reference evidence="1" key="1">
    <citation type="submission" date="2023-04" db="EMBL/GenBank/DDBJ databases">
        <title>Phytophthora fragariaefolia NBRC 109709.</title>
        <authorList>
            <person name="Ichikawa N."/>
            <person name="Sato H."/>
            <person name="Tonouchi N."/>
        </authorList>
    </citation>
    <scope>NUCLEOTIDE SEQUENCE</scope>
    <source>
        <strain evidence="1">NBRC 109709</strain>
    </source>
</reference>
<proteinExistence type="predicted"/>
<gene>
    <name evidence="1" type="ORF">Pfra01_002683300</name>
</gene>
<comment type="caution">
    <text evidence="1">The sequence shown here is derived from an EMBL/GenBank/DDBJ whole genome shotgun (WGS) entry which is preliminary data.</text>
</comment>
<sequence>MCTVENCTSTKNYMDDRCYRHRGKQHAKPANVEENIVEAEPIAEVMPPIPHTYITEEIVSDETAVVDVSDKQTLRCIALNNYATETTILTFKEYARAYSTIAKDMEIDHQYFKNHTVNADYPHVLRFSANDANDSMMDKRYYYFKSEEDRNKFESIKVDVVDYCIKHELYDQRLVRKQLKSLESRGLPISYSTHKS</sequence>